<dbReference type="Pfam" id="PF20582">
    <property type="entry name" value="UPF0758_N"/>
    <property type="match status" value="1"/>
</dbReference>
<keyword evidence="4" id="KW-0862">Zinc</keyword>
<dbReference type="PROSITE" id="PS01302">
    <property type="entry name" value="UPF0758"/>
    <property type="match status" value="1"/>
</dbReference>
<name>A0A157SVS5_9BORD</name>
<evidence type="ECO:0000256" key="3">
    <source>
        <dbReference type="ARBA" id="ARBA00022801"/>
    </source>
</evidence>
<dbReference type="NCBIfam" id="NF000642">
    <property type="entry name" value="PRK00024.1"/>
    <property type="match status" value="1"/>
</dbReference>
<dbReference type="InterPro" id="IPR001405">
    <property type="entry name" value="UPF0758"/>
</dbReference>
<organism evidence="8 9">
    <name type="scientific">Bordetella trematum</name>
    <dbReference type="NCBI Taxonomy" id="123899"/>
    <lineage>
        <taxon>Bacteria</taxon>
        <taxon>Pseudomonadati</taxon>
        <taxon>Pseudomonadota</taxon>
        <taxon>Betaproteobacteria</taxon>
        <taxon>Burkholderiales</taxon>
        <taxon>Alcaligenaceae</taxon>
        <taxon>Bordetella</taxon>
    </lineage>
</organism>
<evidence type="ECO:0000256" key="6">
    <source>
        <dbReference type="RuleBase" id="RU003797"/>
    </source>
</evidence>
<dbReference type="PANTHER" id="PTHR30471:SF3">
    <property type="entry name" value="UPF0758 PROTEIN YEES-RELATED"/>
    <property type="match status" value="1"/>
</dbReference>
<dbReference type="InterPro" id="IPR046778">
    <property type="entry name" value="UPF0758_N"/>
</dbReference>
<dbReference type="CDD" id="cd08071">
    <property type="entry name" value="MPN_DUF2466"/>
    <property type="match status" value="1"/>
</dbReference>
<dbReference type="AlphaFoldDB" id="A0A157SVS5"/>
<dbReference type="eggNOG" id="COG2003">
    <property type="taxonomic scope" value="Bacteria"/>
</dbReference>
<evidence type="ECO:0000256" key="5">
    <source>
        <dbReference type="ARBA" id="ARBA00023049"/>
    </source>
</evidence>
<dbReference type="Proteomes" id="UP000076825">
    <property type="component" value="Chromosome 1"/>
</dbReference>
<dbReference type="Pfam" id="PF04002">
    <property type="entry name" value="RadC"/>
    <property type="match status" value="1"/>
</dbReference>
<keyword evidence="9" id="KW-1185">Reference proteome</keyword>
<evidence type="ECO:0000256" key="1">
    <source>
        <dbReference type="ARBA" id="ARBA00022670"/>
    </source>
</evidence>
<dbReference type="SUPFAM" id="SSF47781">
    <property type="entry name" value="RuvA domain 2-like"/>
    <property type="match status" value="1"/>
</dbReference>
<evidence type="ECO:0000256" key="2">
    <source>
        <dbReference type="ARBA" id="ARBA00022723"/>
    </source>
</evidence>
<dbReference type="InterPro" id="IPR010994">
    <property type="entry name" value="RuvA_2-like"/>
</dbReference>
<evidence type="ECO:0000259" key="7">
    <source>
        <dbReference type="PROSITE" id="PS50249"/>
    </source>
</evidence>
<dbReference type="NCBIfam" id="TIGR00608">
    <property type="entry name" value="radc"/>
    <property type="match status" value="1"/>
</dbReference>
<dbReference type="InterPro" id="IPR020891">
    <property type="entry name" value="UPF0758_CS"/>
</dbReference>
<dbReference type="PROSITE" id="PS50249">
    <property type="entry name" value="MPN"/>
    <property type="match status" value="1"/>
</dbReference>
<dbReference type="SUPFAM" id="SSF102712">
    <property type="entry name" value="JAB1/MPN domain"/>
    <property type="match status" value="1"/>
</dbReference>
<gene>
    <name evidence="8" type="primary">radC</name>
    <name evidence="8" type="ORF">SAMEA3906487_04094</name>
</gene>
<feature type="domain" description="MPN" evidence="7">
    <location>
        <begin position="103"/>
        <end position="225"/>
    </location>
</feature>
<dbReference type="GO" id="GO:0006508">
    <property type="term" value="P:proteolysis"/>
    <property type="evidence" value="ECO:0007669"/>
    <property type="project" value="UniProtKB-KW"/>
</dbReference>
<dbReference type="Gene3D" id="3.40.140.10">
    <property type="entry name" value="Cytidine Deaminase, domain 2"/>
    <property type="match status" value="1"/>
</dbReference>
<comment type="similarity">
    <text evidence="6">Belongs to the UPF0758 family.</text>
</comment>
<keyword evidence="2" id="KW-0479">Metal-binding</keyword>
<evidence type="ECO:0000256" key="4">
    <source>
        <dbReference type="ARBA" id="ARBA00022833"/>
    </source>
</evidence>
<evidence type="ECO:0000313" key="8">
    <source>
        <dbReference type="EMBL" id="SAI74183.1"/>
    </source>
</evidence>
<reference evidence="8 9" key="1">
    <citation type="submission" date="2016-04" db="EMBL/GenBank/DDBJ databases">
        <authorList>
            <consortium name="Pathogen Informatics"/>
        </authorList>
    </citation>
    <scope>NUCLEOTIDE SEQUENCE [LARGE SCALE GENOMIC DNA]</scope>
    <source>
        <strain evidence="8 9">H044680328</strain>
    </source>
</reference>
<keyword evidence="3" id="KW-0378">Hydrolase</keyword>
<keyword evidence="1" id="KW-0645">Protease</keyword>
<accession>A0A157SVS5</accession>
<dbReference type="PATRIC" id="fig|123899.6.peg.4091"/>
<dbReference type="RefSeq" id="WP_033534474.1">
    <property type="nucleotide sequence ID" value="NZ_CP016340.1"/>
</dbReference>
<dbReference type="STRING" id="123899.SAMEA3906487_04094"/>
<dbReference type="GO" id="GO:0008237">
    <property type="term" value="F:metallopeptidase activity"/>
    <property type="evidence" value="ECO:0007669"/>
    <property type="project" value="UniProtKB-KW"/>
</dbReference>
<dbReference type="InterPro" id="IPR025657">
    <property type="entry name" value="RadC_JAB"/>
</dbReference>
<dbReference type="EMBL" id="LT546645">
    <property type="protein sequence ID" value="SAI74183.1"/>
    <property type="molecule type" value="Genomic_DNA"/>
</dbReference>
<dbReference type="InterPro" id="IPR037518">
    <property type="entry name" value="MPN"/>
</dbReference>
<dbReference type="OrthoDB" id="9804482at2"/>
<sequence length="225" mass="24531">MNLPDTLASRLRPRERLLRSGPGALHDTELLALVLRTGQRGCNALELARRLLQHHDGLHGVFAAQAQELCAQPGLGLAKACALLAIPELSRRTIEETLTGRSTLQHADEVRRYCRTALSHQPVEHCIALFLDQQLRLLACVTLSQGTLARASVFPREVVREALRLHAAALILAHNHPSGNAQPSAADCAFTRQLGQALALVDIRLVDHLIIAREQAFSMAEAGLL</sequence>
<dbReference type="GeneID" id="56588691"/>
<evidence type="ECO:0000313" key="9">
    <source>
        <dbReference type="Proteomes" id="UP000076825"/>
    </source>
</evidence>
<proteinExistence type="inferred from homology"/>
<dbReference type="KEGG" id="btrm:SAMEA390648704094"/>
<protein>
    <submittedName>
        <fullName evidence="8">DNA repair protein RadC</fullName>
    </submittedName>
</protein>
<keyword evidence="5" id="KW-0482">Metalloprotease</keyword>
<dbReference type="PANTHER" id="PTHR30471">
    <property type="entry name" value="DNA REPAIR PROTEIN RADC"/>
    <property type="match status" value="1"/>
</dbReference>
<dbReference type="GO" id="GO:0046872">
    <property type="term" value="F:metal ion binding"/>
    <property type="evidence" value="ECO:0007669"/>
    <property type="project" value="UniProtKB-KW"/>
</dbReference>